<dbReference type="AlphaFoldDB" id="A0A9W8YA29"/>
<gene>
    <name evidence="2" type="ORF">N0V83_003763</name>
</gene>
<protein>
    <recommendedName>
        <fullName evidence="4">DUF924-domain-containing protein</fullName>
    </recommendedName>
</protein>
<dbReference type="EMBL" id="JAPEUY010000006">
    <property type="protein sequence ID" value="KAJ4371990.1"/>
    <property type="molecule type" value="Genomic_DNA"/>
</dbReference>
<organism evidence="2 3">
    <name type="scientific">Neocucurbitaria cava</name>
    <dbReference type="NCBI Taxonomy" id="798079"/>
    <lineage>
        <taxon>Eukaryota</taxon>
        <taxon>Fungi</taxon>
        <taxon>Dikarya</taxon>
        <taxon>Ascomycota</taxon>
        <taxon>Pezizomycotina</taxon>
        <taxon>Dothideomycetes</taxon>
        <taxon>Pleosporomycetidae</taxon>
        <taxon>Pleosporales</taxon>
        <taxon>Pleosporineae</taxon>
        <taxon>Cucurbitariaceae</taxon>
        <taxon>Neocucurbitaria</taxon>
    </lineage>
</organism>
<dbReference type="InterPro" id="IPR010323">
    <property type="entry name" value="DUF924"/>
</dbReference>
<sequence length="300" mass="33181">MSTSTAPSPTLDPSIFNPTLYRQLLSTWFPPSAIDLSGRHLDSAVLRRWFMGSPEERAQFDGECRSAFGAALEAIGPEKFKLPEGLSAAEPFLQELEKTIGDGDNAGGEGEEAAYTALALTLLLDQIPRNIFRSEEGLRKVYTHYDKISFEFATALLGPEVNANSPSPIQRRPDTHPLFARSAAHRLWFYLPLMHSESLAAHDRLDALLASYSQELDDLEASSSSPEGKEEDEEESLKGSRMFLAGQMKAEKEHRDILERFGRYPHRNEALGRQSTVEEEEFLQGVGRGLGLGAARGGEN</sequence>
<dbReference type="SUPFAM" id="SSF48452">
    <property type="entry name" value="TPR-like"/>
    <property type="match status" value="1"/>
</dbReference>
<proteinExistence type="predicted"/>
<name>A0A9W8YA29_9PLEO</name>
<comment type="caution">
    <text evidence="2">The sequence shown here is derived from an EMBL/GenBank/DDBJ whole genome shotgun (WGS) entry which is preliminary data.</text>
</comment>
<accession>A0A9W8YA29</accession>
<dbReference type="OrthoDB" id="414698at2759"/>
<keyword evidence="3" id="KW-1185">Reference proteome</keyword>
<dbReference type="Gene3D" id="1.20.58.320">
    <property type="entry name" value="TPR-like"/>
    <property type="match status" value="1"/>
</dbReference>
<feature type="region of interest" description="Disordered" evidence="1">
    <location>
        <begin position="218"/>
        <end position="240"/>
    </location>
</feature>
<evidence type="ECO:0008006" key="4">
    <source>
        <dbReference type="Google" id="ProtNLM"/>
    </source>
</evidence>
<dbReference type="Gene3D" id="1.25.40.10">
    <property type="entry name" value="Tetratricopeptide repeat domain"/>
    <property type="match status" value="1"/>
</dbReference>
<dbReference type="Pfam" id="PF06041">
    <property type="entry name" value="DUF924"/>
    <property type="match status" value="1"/>
</dbReference>
<dbReference type="Proteomes" id="UP001140560">
    <property type="component" value="Unassembled WGS sequence"/>
</dbReference>
<evidence type="ECO:0000256" key="1">
    <source>
        <dbReference type="SAM" id="MobiDB-lite"/>
    </source>
</evidence>
<evidence type="ECO:0000313" key="2">
    <source>
        <dbReference type="EMBL" id="KAJ4371990.1"/>
    </source>
</evidence>
<reference evidence="2" key="1">
    <citation type="submission" date="2022-10" db="EMBL/GenBank/DDBJ databases">
        <title>Tapping the CABI collections for fungal endophytes: first genome assemblies for Collariella, Neodidymelliopsis, Ascochyta clinopodiicola, Didymella pomorum, Didymosphaeria variabile, Neocosmospora piperis and Neocucurbitaria cava.</title>
        <authorList>
            <person name="Hill R."/>
        </authorList>
    </citation>
    <scope>NUCLEOTIDE SEQUENCE</scope>
    <source>
        <strain evidence="2">IMI 356814</strain>
    </source>
</reference>
<evidence type="ECO:0000313" key="3">
    <source>
        <dbReference type="Proteomes" id="UP001140560"/>
    </source>
</evidence>
<dbReference type="InterPro" id="IPR011990">
    <property type="entry name" value="TPR-like_helical_dom_sf"/>
</dbReference>